<accession>A0ABS6F066</accession>
<protein>
    <submittedName>
        <fullName evidence="1">Serine/threonine protein kinase</fullName>
    </submittedName>
</protein>
<dbReference type="Proteomes" id="UP000736583">
    <property type="component" value="Unassembled WGS sequence"/>
</dbReference>
<sequence length="186" mass="21927">MNSSKNNKYLGVDLNLCKFIGKGYEGKVYLLPDEKRVIKVYKSPKGCRGEAKILLSVDNNPYFPRIYAYNNICMIREYVPGICITKYLKTHELSRKLAINIVKLIESFKSEGFKKLDIRCAHIFVQPDESLKVIDPRRVFEKKISYPRSILETLKKSGHLQQFMEILKEEYPELHKKWGHKYKKHR</sequence>
<keyword evidence="1" id="KW-0808">Transferase</keyword>
<keyword evidence="1" id="KW-0418">Kinase</keyword>
<evidence type="ECO:0000313" key="1">
    <source>
        <dbReference type="EMBL" id="MBU5591886.1"/>
    </source>
</evidence>
<gene>
    <name evidence="1" type="ORF">KQI89_08915</name>
</gene>
<keyword evidence="2" id="KW-1185">Reference proteome</keyword>
<name>A0ABS6F066_9CLOT</name>
<keyword evidence="1" id="KW-0723">Serine/threonine-protein kinase</keyword>
<proteinExistence type="predicted"/>
<evidence type="ECO:0000313" key="2">
    <source>
        <dbReference type="Proteomes" id="UP000736583"/>
    </source>
</evidence>
<organism evidence="1 2">
    <name type="scientific">Clostridium simiarum</name>
    <dbReference type="NCBI Taxonomy" id="2841506"/>
    <lineage>
        <taxon>Bacteria</taxon>
        <taxon>Bacillati</taxon>
        <taxon>Bacillota</taxon>
        <taxon>Clostridia</taxon>
        <taxon>Eubacteriales</taxon>
        <taxon>Clostridiaceae</taxon>
        <taxon>Clostridium</taxon>
    </lineage>
</organism>
<reference evidence="1 2" key="1">
    <citation type="submission" date="2021-06" db="EMBL/GenBank/DDBJ databases">
        <authorList>
            <person name="Sun Q."/>
            <person name="Li D."/>
        </authorList>
    </citation>
    <scope>NUCLEOTIDE SEQUENCE [LARGE SCALE GENOMIC DNA]</scope>
    <source>
        <strain evidence="1 2">MSJ-4</strain>
    </source>
</reference>
<dbReference type="EMBL" id="JAHLQL010000002">
    <property type="protein sequence ID" value="MBU5591886.1"/>
    <property type="molecule type" value="Genomic_DNA"/>
</dbReference>
<dbReference type="RefSeq" id="WP_216456812.1">
    <property type="nucleotide sequence ID" value="NZ_JAHLQL010000002.1"/>
</dbReference>
<dbReference type="GO" id="GO:0004674">
    <property type="term" value="F:protein serine/threonine kinase activity"/>
    <property type="evidence" value="ECO:0007669"/>
    <property type="project" value="UniProtKB-KW"/>
</dbReference>
<comment type="caution">
    <text evidence="1">The sequence shown here is derived from an EMBL/GenBank/DDBJ whole genome shotgun (WGS) entry which is preliminary data.</text>
</comment>